<dbReference type="InterPro" id="IPR008254">
    <property type="entry name" value="Flavodoxin/NO_synth"/>
</dbReference>
<organism evidence="3 4">
    <name type="scientific">Rhodococcus oxybenzonivorans</name>
    <dbReference type="NCBI Taxonomy" id="1990687"/>
    <lineage>
        <taxon>Bacteria</taxon>
        <taxon>Bacillati</taxon>
        <taxon>Actinomycetota</taxon>
        <taxon>Actinomycetes</taxon>
        <taxon>Mycobacteriales</taxon>
        <taxon>Nocardiaceae</taxon>
        <taxon>Rhodococcus</taxon>
    </lineage>
</organism>
<dbReference type="Proteomes" id="UP000245711">
    <property type="component" value="Plasmid pRB98"/>
</dbReference>
<evidence type="ECO:0000259" key="2">
    <source>
        <dbReference type="PROSITE" id="PS50902"/>
    </source>
</evidence>
<gene>
    <name evidence="3" type="ORF">CBI38_32955</name>
</gene>
<keyword evidence="4" id="KW-1185">Reference proteome</keyword>
<reference evidence="3 4" key="1">
    <citation type="submission" date="2017-05" db="EMBL/GenBank/DDBJ databases">
        <title>Isolation of Rhodococcus sp. S2-17 biodegrading of BP-3.</title>
        <authorList>
            <person name="Lee Y."/>
            <person name="Kim K.H."/>
            <person name="Chun B.H."/>
            <person name="Jung H.S."/>
            <person name="Jeon C.O."/>
        </authorList>
    </citation>
    <scope>NUCLEOTIDE SEQUENCE [LARGE SCALE GENOMIC DNA]</scope>
    <source>
        <strain evidence="3 4">S2-17</strain>
        <plasmid evidence="4">prb98</plasmid>
    </source>
</reference>
<evidence type="ECO:0000256" key="1">
    <source>
        <dbReference type="ARBA" id="ARBA00022630"/>
    </source>
</evidence>
<dbReference type="AlphaFoldDB" id="A0A2S2C743"/>
<protein>
    <submittedName>
        <fullName evidence="3">Nitric oxide synthase</fullName>
    </submittedName>
</protein>
<evidence type="ECO:0000313" key="4">
    <source>
        <dbReference type="Proteomes" id="UP000245711"/>
    </source>
</evidence>
<proteinExistence type="predicted"/>
<dbReference type="GO" id="GO:0004783">
    <property type="term" value="F:sulfite reductase (NADPH) activity"/>
    <property type="evidence" value="ECO:0007669"/>
    <property type="project" value="TreeGrafter"/>
</dbReference>
<dbReference type="PRINTS" id="PR00369">
    <property type="entry name" value="FLAVODOXIN"/>
</dbReference>
<dbReference type="InterPro" id="IPR029039">
    <property type="entry name" value="Flavoprotein-like_sf"/>
</dbReference>
<dbReference type="PROSITE" id="PS50902">
    <property type="entry name" value="FLAVODOXIN_LIKE"/>
    <property type="match status" value="1"/>
</dbReference>
<dbReference type="PANTHER" id="PTHR19384:SF109">
    <property type="entry name" value="SULFITE REDUCTASE [NADPH] FLAVOPROTEIN COMPONENT"/>
    <property type="match status" value="1"/>
</dbReference>
<dbReference type="SUPFAM" id="SSF52218">
    <property type="entry name" value="Flavoproteins"/>
    <property type="match status" value="1"/>
</dbReference>
<evidence type="ECO:0000313" key="3">
    <source>
        <dbReference type="EMBL" id="AWK76685.1"/>
    </source>
</evidence>
<feature type="domain" description="Flavodoxin-like" evidence="2">
    <location>
        <begin position="4"/>
        <end position="145"/>
    </location>
</feature>
<geneLocation type="plasmid" evidence="4">
    <name>prb98</name>
</geneLocation>
<dbReference type="GO" id="GO:0010181">
    <property type="term" value="F:FMN binding"/>
    <property type="evidence" value="ECO:0007669"/>
    <property type="project" value="InterPro"/>
</dbReference>
<accession>A0A2S2C743</accession>
<dbReference type="GO" id="GO:0050660">
    <property type="term" value="F:flavin adenine dinucleotide binding"/>
    <property type="evidence" value="ECO:0007669"/>
    <property type="project" value="TreeGrafter"/>
</dbReference>
<dbReference type="KEGG" id="roz:CBI38_32955"/>
<sequence>MGAISILFGTESGNAELVADDIAGTFNDAGVKAEVVAMEDVDVADLSETETIAVITSTYGEGELPAMAAPFQQALLDARPDLSALRFAAFGLGDSTYETYNNAIGVLVKDLTALGARQIGETGRHDAVSGEPFTDIAVAWARNIVAEL</sequence>
<dbReference type="Gene3D" id="3.40.50.360">
    <property type="match status" value="1"/>
</dbReference>
<dbReference type="OrthoDB" id="359268at2"/>
<dbReference type="PANTHER" id="PTHR19384">
    <property type="entry name" value="NITRIC OXIDE SYNTHASE-RELATED"/>
    <property type="match status" value="1"/>
</dbReference>
<dbReference type="Pfam" id="PF00258">
    <property type="entry name" value="Flavodoxin_1"/>
    <property type="match status" value="1"/>
</dbReference>
<dbReference type="EMBL" id="CP021355">
    <property type="protein sequence ID" value="AWK76685.1"/>
    <property type="molecule type" value="Genomic_DNA"/>
</dbReference>
<dbReference type="GO" id="GO:0005829">
    <property type="term" value="C:cytosol"/>
    <property type="evidence" value="ECO:0007669"/>
    <property type="project" value="TreeGrafter"/>
</dbReference>
<dbReference type="InterPro" id="IPR001094">
    <property type="entry name" value="Flavdoxin-like"/>
</dbReference>
<keyword evidence="3" id="KW-0614">Plasmid</keyword>
<keyword evidence="1" id="KW-0285">Flavoprotein</keyword>
<name>A0A2S2C743_9NOCA</name>